<dbReference type="OMA" id="RGKRCDL"/>
<keyword evidence="12 13" id="KW-0326">Glycosidase</keyword>
<evidence type="ECO:0000313" key="16">
    <source>
        <dbReference type="EMBL" id="GCB80422.1"/>
    </source>
</evidence>
<dbReference type="FunFam" id="1.10.1670.10:FF:000003">
    <property type="entry name" value="Endonuclease III homolog"/>
    <property type="match status" value="1"/>
</dbReference>
<keyword evidence="7" id="KW-0809">Transit peptide</keyword>
<evidence type="ECO:0000256" key="6">
    <source>
        <dbReference type="ARBA" id="ARBA00022801"/>
    </source>
</evidence>
<evidence type="ECO:0000256" key="9">
    <source>
        <dbReference type="ARBA" id="ARBA00023014"/>
    </source>
</evidence>
<dbReference type="GO" id="GO:0000703">
    <property type="term" value="F:oxidized pyrimidine nucleobase lesion DNA N-glycosylase activity"/>
    <property type="evidence" value="ECO:0007669"/>
    <property type="project" value="UniProtKB-UniRule"/>
</dbReference>
<dbReference type="PANTHER" id="PTHR43286">
    <property type="entry name" value="ENDONUCLEASE III-LIKE PROTEIN 1"/>
    <property type="match status" value="1"/>
</dbReference>
<dbReference type="GO" id="GO:0140078">
    <property type="term" value="F:class I DNA-(apurinic or apyrimidinic site) endonuclease activity"/>
    <property type="evidence" value="ECO:0007669"/>
    <property type="project" value="UniProtKB-EC"/>
</dbReference>
<dbReference type="EMBL" id="BFAA01012318">
    <property type="protein sequence ID" value="GCB80422.1"/>
    <property type="molecule type" value="Genomic_DNA"/>
</dbReference>
<dbReference type="InterPro" id="IPR023170">
    <property type="entry name" value="HhH_base_excis_C"/>
</dbReference>
<evidence type="ECO:0000256" key="14">
    <source>
        <dbReference type="SAM" id="MobiDB-lite"/>
    </source>
</evidence>
<dbReference type="InterPro" id="IPR004035">
    <property type="entry name" value="Endouclease-III_FeS-bd_BS"/>
</dbReference>
<comment type="similarity">
    <text evidence="2 13">Belongs to the Nth/MutY family.</text>
</comment>
<dbReference type="GO" id="GO:0051539">
    <property type="term" value="F:4 iron, 4 sulfur cluster binding"/>
    <property type="evidence" value="ECO:0007669"/>
    <property type="project" value="UniProtKB-KW"/>
</dbReference>
<evidence type="ECO:0000256" key="3">
    <source>
        <dbReference type="ARBA" id="ARBA00022485"/>
    </source>
</evidence>
<dbReference type="EC" id="3.2.2.-" evidence="13"/>
<feature type="region of interest" description="Disordered" evidence="14">
    <location>
        <begin position="1"/>
        <end position="48"/>
    </location>
</feature>
<proteinExistence type="inferred from homology"/>
<keyword evidence="8" id="KW-0408">Iron</keyword>
<sequence>MSRRVCAAAGGSGPNLAKLSRLQQPGTSCGRPARRDAAEQPAAHSIQETVREVPQVQFGDSVPRNAAKQKRERLQAGCNSRRVSQCASPADETNSTWQPKDWREQWDNITEMRKGRDAPVDSMGAEQCFDKTATPEVMRYQVLLSLMLSSQTRDHVTFAAMNKLRDHGLTVENILTMEDKTLGELIYPVGFWRSKVKYIKQTTVILKEQYNGDIPSSISELLKLPGVGPKMSHLIMKIAWNNVSGISVDTHVHRIVNRLKWVRKETKNPEESRQALEEWMPRELWSRTNWLLVGFGQQTCLPVNPRCAGCLNRDICPSAKNNLRKTNPGLPPSSLHQPCQQQQ</sequence>
<comment type="subcellular location">
    <subcellularLocation>
        <location evidence="13">Nucleus</location>
    </subcellularLocation>
    <subcellularLocation>
        <location evidence="13">Mitochondrion</location>
    </subcellularLocation>
</comment>
<evidence type="ECO:0000256" key="11">
    <source>
        <dbReference type="ARBA" id="ARBA00023239"/>
    </source>
</evidence>
<dbReference type="PANTHER" id="PTHR43286:SF1">
    <property type="entry name" value="ENDONUCLEASE III-LIKE PROTEIN 1"/>
    <property type="match status" value="1"/>
</dbReference>
<feature type="region of interest" description="Disordered" evidence="14">
    <location>
        <begin position="62"/>
        <end position="98"/>
    </location>
</feature>
<dbReference type="SUPFAM" id="SSF48150">
    <property type="entry name" value="DNA-glycosylase"/>
    <property type="match status" value="1"/>
</dbReference>
<dbReference type="STRING" id="75743.A0A401Q4Y7"/>
<dbReference type="SMART" id="SM00478">
    <property type="entry name" value="ENDO3c"/>
    <property type="match status" value="1"/>
</dbReference>
<dbReference type="Proteomes" id="UP000288216">
    <property type="component" value="Unassembled WGS sequence"/>
</dbReference>
<dbReference type="Gene3D" id="1.10.340.30">
    <property type="entry name" value="Hypothetical protein, domain 2"/>
    <property type="match status" value="1"/>
</dbReference>
<feature type="region of interest" description="Disordered" evidence="14">
    <location>
        <begin position="323"/>
        <end position="343"/>
    </location>
</feature>
<keyword evidence="10 13" id="KW-0234">DNA repair</keyword>
<keyword evidence="13" id="KW-0539">Nucleus</keyword>
<keyword evidence="4" id="KW-0479">Metal-binding</keyword>
<evidence type="ECO:0000256" key="12">
    <source>
        <dbReference type="ARBA" id="ARBA00023295"/>
    </source>
</evidence>
<dbReference type="AlphaFoldDB" id="A0A401Q4Y7"/>
<keyword evidence="17" id="KW-1185">Reference proteome</keyword>
<keyword evidence="6 13" id="KW-0378">Hydrolase</keyword>
<evidence type="ECO:0000313" key="17">
    <source>
        <dbReference type="Proteomes" id="UP000288216"/>
    </source>
</evidence>
<evidence type="ECO:0000256" key="1">
    <source>
        <dbReference type="ARBA" id="ARBA00001966"/>
    </source>
</evidence>
<accession>A0A401Q4Y7</accession>
<reference evidence="16 17" key="1">
    <citation type="journal article" date="2018" name="Nat. Ecol. Evol.">
        <title>Shark genomes provide insights into elasmobranch evolution and the origin of vertebrates.</title>
        <authorList>
            <person name="Hara Y"/>
            <person name="Yamaguchi K"/>
            <person name="Onimaru K"/>
            <person name="Kadota M"/>
            <person name="Koyanagi M"/>
            <person name="Keeley SD"/>
            <person name="Tatsumi K"/>
            <person name="Tanaka K"/>
            <person name="Motone F"/>
            <person name="Kageyama Y"/>
            <person name="Nozu R"/>
            <person name="Adachi N"/>
            <person name="Nishimura O"/>
            <person name="Nakagawa R"/>
            <person name="Tanegashima C"/>
            <person name="Kiyatake I"/>
            <person name="Matsumoto R"/>
            <person name="Murakumo K"/>
            <person name="Nishida K"/>
            <person name="Terakita A"/>
            <person name="Kuratani S"/>
            <person name="Sato K"/>
            <person name="Hyodo S Kuraku.S."/>
        </authorList>
    </citation>
    <scope>NUCLEOTIDE SEQUENCE [LARGE SCALE GENOMIC DNA]</scope>
</reference>
<evidence type="ECO:0000256" key="5">
    <source>
        <dbReference type="ARBA" id="ARBA00022763"/>
    </source>
</evidence>
<feature type="domain" description="HhH-GPD" evidence="15">
    <location>
        <begin position="148"/>
        <end position="298"/>
    </location>
</feature>
<evidence type="ECO:0000256" key="8">
    <source>
        <dbReference type="ARBA" id="ARBA00023004"/>
    </source>
</evidence>
<keyword evidence="11 13" id="KW-0456">Lyase</keyword>
<name>A0A401Q4Y7_SCYTO</name>
<dbReference type="GO" id="GO:0006289">
    <property type="term" value="P:nucleotide-excision repair"/>
    <property type="evidence" value="ECO:0007669"/>
    <property type="project" value="TreeGrafter"/>
</dbReference>
<dbReference type="FunFam" id="1.10.340.30:FF:000005">
    <property type="entry name" value="Endonuclease III-like protein 1"/>
    <property type="match status" value="1"/>
</dbReference>
<comment type="caution">
    <text evidence="16">The sequence shown here is derived from an EMBL/GenBank/DDBJ whole genome shotgun (WGS) entry which is preliminary data.</text>
</comment>
<feature type="compositionally biased region" description="Polar residues" evidence="14">
    <location>
        <begin position="77"/>
        <end position="98"/>
    </location>
</feature>
<dbReference type="Pfam" id="PF00730">
    <property type="entry name" value="HhH-GPD"/>
    <property type="match status" value="1"/>
</dbReference>
<keyword evidence="13" id="KW-0496">Mitochondrion</keyword>
<dbReference type="InterPro" id="IPR000445">
    <property type="entry name" value="HhH_motif"/>
</dbReference>
<dbReference type="GO" id="GO:0003677">
    <property type="term" value="F:DNA binding"/>
    <property type="evidence" value="ECO:0007669"/>
    <property type="project" value="UniProtKB-UniRule"/>
</dbReference>
<comment type="caution">
    <text evidence="13">Lacks conserved residue(s) required for the propagation of feature annotation.</text>
</comment>
<dbReference type="GO" id="GO:0046872">
    <property type="term" value="F:metal ion binding"/>
    <property type="evidence" value="ECO:0007669"/>
    <property type="project" value="UniProtKB-KW"/>
</dbReference>
<keyword evidence="5 13" id="KW-0227">DNA damage</keyword>
<dbReference type="GO" id="GO:0006285">
    <property type="term" value="P:base-excision repair, AP site formation"/>
    <property type="evidence" value="ECO:0007669"/>
    <property type="project" value="UniProtKB-UniRule"/>
</dbReference>
<keyword evidence="3" id="KW-0004">4Fe-4S</keyword>
<dbReference type="GO" id="GO:0005634">
    <property type="term" value="C:nucleus"/>
    <property type="evidence" value="ECO:0007669"/>
    <property type="project" value="UniProtKB-SubCell"/>
</dbReference>
<dbReference type="PROSITE" id="PS00764">
    <property type="entry name" value="ENDONUCLEASE_III_1"/>
    <property type="match status" value="1"/>
</dbReference>
<dbReference type="InterPro" id="IPR011257">
    <property type="entry name" value="DNA_glycosylase"/>
</dbReference>
<comment type="cofactor">
    <cofactor evidence="1">
        <name>[4Fe-4S] cluster</name>
        <dbReference type="ChEBI" id="CHEBI:49883"/>
    </cofactor>
</comment>
<dbReference type="Pfam" id="PF00633">
    <property type="entry name" value="HHH"/>
    <property type="match status" value="1"/>
</dbReference>
<dbReference type="HAMAP" id="MF_03183">
    <property type="entry name" value="Endonuclease_III_Nth"/>
    <property type="match status" value="1"/>
</dbReference>
<gene>
    <name evidence="13" type="primary">NTHL1</name>
    <name evidence="16" type="ORF">scyTo_0018113</name>
</gene>
<dbReference type="OrthoDB" id="2099276at2759"/>
<comment type="catalytic activity">
    <reaction evidence="13">
        <text>2'-deoxyribonucleotide-(2'-deoxyribose 5'-phosphate)-2'-deoxyribonucleotide-DNA = a 3'-end 2'-deoxyribonucleotide-(2,3-dehydro-2,3-deoxyribose 5'-phosphate)-DNA + a 5'-end 5'-phospho-2'-deoxyribonucleoside-DNA + H(+)</text>
        <dbReference type="Rhea" id="RHEA:66592"/>
        <dbReference type="Rhea" id="RHEA-COMP:13180"/>
        <dbReference type="Rhea" id="RHEA-COMP:16897"/>
        <dbReference type="Rhea" id="RHEA-COMP:17067"/>
        <dbReference type="ChEBI" id="CHEBI:15378"/>
        <dbReference type="ChEBI" id="CHEBI:136412"/>
        <dbReference type="ChEBI" id="CHEBI:157695"/>
        <dbReference type="ChEBI" id="CHEBI:167181"/>
        <dbReference type="EC" id="4.2.99.18"/>
    </reaction>
</comment>
<evidence type="ECO:0000256" key="4">
    <source>
        <dbReference type="ARBA" id="ARBA00022723"/>
    </source>
</evidence>
<evidence type="ECO:0000256" key="7">
    <source>
        <dbReference type="ARBA" id="ARBA00022946"/>
    </source>
</evidence>
<comment type="function">
    <text evidence="13">Bifunctional DNA N-glycosylase with associated apurinic/apyrimidinic (AP) lyase function that catalyzes the first step in base excision repair (BER), the primary repair pathway for the repair of oxidative DNA damage. The DNA N-glycosylase activity releases the damaged DNA base from DNA by cleaving the N-glycosidic bond, leaving an AP site. The AP lyase activity cleaves the phosphodiester bond 3' to the AP site by a beta-elimination. Primarily recognizes and repairs oxidative base damage of pyrimidines.</text>
</comment>
<evidence type="ECO:0000256" key="10">
    <source>
        <dbReference type="ARBA" id="ARBA00023204"/>
    </source>
</evidence>
<dbReference type="GO" id="GO:0005739">
    <property type="term" value="C:mitochondrion"/>
    <property type="evidence" value="ECO:0007669"/>
    <property type="project" value="UniProtKB-SubCell"/>
</dbReference>
<protein>
    <recommendedName>
        <fullName evidence="13">Endonuclease III-like protein 1</fullName>
        <ecNumber evidence="13">3.2.2.-</ecNumber>
        <ecNumber evidence="13">4.2.99.18</ecNumber>
    </recommendedName>
    <alternativeName>
        <fullName evidence="13">Bifunctional DNA N-glycosylase/DNA-(apurinic or apyrimidinic site) lyase</fullName>
        <shortName evidence="13">DNA glycosylase/AP lyase</shortName>
    </alternativeName>
</protein>
<dbReference type="InterPro" id="IPR003265">
    <property type="entry name" value="HhH-GPD_domain"/>
</dbReference>
<dbReference type="EC" id="4.2.99.18" evidence="13"/>
<dbReference type="InterPro" id="IPR030841">
    <property type="entry name" value="NTH1"/>
</dbReference>
<evidence type="ECO:0000259" key="15">
    <source>
        <dbReference type="SMART" id="SM00478"/>
    </source>
</evidence>
<evidence type="ECO:0000256" key="2">
    <source>
        <dbReference type="ARBA" id="ARBA00008343"/>
    </source>
</evidence>
<dbReference type="CDD" id="cd00056">
    <property type="entry name" value="ENDO3c"/>
    <property type="match status" value="1"/>
</dbReference>
<feature type="compositionally biased region" description="Polar residues" evidence="14">
    <location>
        <begin position="334"/>
        <end position="343"/>
    </location>
</feature>
<keyword evidence="9" id="KW-0411">Iron-sulfur</keyword>
<organism evidence="16 17">
    <name type="scientific">Scyliorhinus torazame</name>
    <name type="common">Cloudy catshark</name>
    <name type="synonym">Catulus torazame</name>
    <dbReference type="NCBI Taxonomy" id="75743"/>
    <lineage>
        <taxon>Eukaryota</taxon>
        <taxon>Metazoa</taxon>
        <taxon>Chordata</taxon>
        <taxon>Craniata</taxon>
        <taxon>Vertebrata</taxon>
        <taxon>Chondrichthyes</taxon>
        <taxon>Elasmobranchii</taxon>
        <taxon>Galeomorphii</taxon>
        <taxon>Galeoidea</taxon>
        <taxon>Carcharhiniformes</taxon>
        <taxon>Scyliorhinidae</taxon>
        <taxon>Scyliorhinus</taxon>
    </lineage>
</organism>
<dbReference type="Gene3D" id="1.10.1670.10">
    <property type="entry name" value="Helix-hairpin-Helix base-excision DNA repair enzymes (C-terminal)"/>
    <property type="match status" value="1"/>
</dbReference>
<evidence type="ECO:0000256" key="13">
    <source>
        <dbReference type="HAMAP-Rule" id="MF_03183"/>
    </source>
</evidence>